<accession>A0A2K0T8R6</accession>
<evidence type="ECO:0000313" key="3">
    <source>
        <dbReference type="EMBL" id="PNP41925.1"/>
    </source>
</evidence>
<gene>
    <name evidence="3" type="ORF">TGAMA5MH_06103</name>
</gene>
<protein>
    <recommendedName>
        <fullName evidence="2">Mmc1 C-terminal domain-containing protein</fullName>
    </recommendedName>
</protein>
<dbReference type="Pfam" id="PF23867">
    <property type="entry name" value="Mmc1_N"/>
    <property type="match status" value="1"/>
</dbReference>
<name>A0A2K0T8R6_9HYPO</name>
<evidence type="ECO:0000259" key="2">
    <source>
        <dbReference type="Pfam" id="PF23868"/>
    </source>
</evidence>
<feature type="region of interest" description="Disordered" evidence="1">
    <location>
        <begin position="463"/>
        <end position="485"/>
    </location>
</feature>
<dbReference type="Pfam" id="PF23868">
    <property type="entry name" value="Mmc1_C"/>
    <property type="match status" value="1"/>
</dbReference>
<organism evidence="3 4">
    <name type="scientific">Trichoderma gamsii</name>
    <dbReference type="NCBI Taxonomy" id="398673"/>
    <lineage>
        <taxon>Eukaryota</taxon>
        <taxon>Fungi</taxon>
        <taxon>Dikarya</taxon>
        <taxon>Ascomycota</taxon>
        <taxon>Pezizomycotina</taxon>
        <taxon>Sordariomycetes</taxon>
        <taxon>Hypocreomycetidae</taxon>
        <taxon>Hypocreales</taxon>
        <taxon>Hypocreaceae</taxon>
        <taxon>Trichoderma</taxon>
    </lineage>
</organism>
<feature type="domain" description="Mmc1 C-terminal" evidence="2">
    <location>
        <begin position="385"/>
        <end position="591"/>
    </location>
</feature>
<dbReference type="EMBL" id="MTYH01000052">
    <property type="protein sequence ID" value="PNP41925.1"/>
    <property type="molecule type" value="Genomic_DNA"/>
</dbReference>
<dbReference type="InterPro" id="IPR056196">
    <property type="entry name" value="Mmc1_C"/>
</dbReference>
<comment type="caution">
    <text evidence="3">The sequence shown here is derived from an EMBL/GenBank/DDBJ whole genome shotgun (WGS) entry which is preliminary data.</text>
</comment>
<reference evidence="3 4" key="1">
    <citation type="submission" date="2017-02" db="EMBL/GenBank/DDBJ databases">
        <title>Genomes of Trichoderma spp. with biocontrol activity.</title>
        <authorList>
            <person name="Gardiner D."/>
            <person name="Kazan K."/>
            <person name="Vos C."/>
            <person name="Harvey P."/>
        </authorList>
    </citation>
    <scope>NUCLEOTIDE SEQUENCE [LARGE SCALE GENOMIC DNA]</scope>
    <source>
        <strain evidence="3 4">A5MH</strain>
    </source>
</reference>
<dbReference type="PANTHER" id="PTHR38644">
    <property type="entry name" value="EXPRESSED PROTEIN"/>
    <property type="match status" value="1"/>
</dbReference>
<feature type="compositionally biased region" description="Polar residues" evidence="1">
    <location>
        <begin position="465"/>
        <end position="485"/>
    </location>
</feature>
<dbReference type="PANTHER" id="PTHR38644:SF1">
    <property type="entry name" value="EXPRESSED PROTEIN"/>
    <property type="match status" value="1"/>
</dbReference>
<evidence type="ECO:0000313" key="4">
    <source>
        <dbReference type="Proteomes" id="UP000236546"/>
    </source>
</evidence>
<dbReference type="Proteomes" id="UP000236546">
    <property type="component" value="Unassembled WGS sequence"/>
</dbReference>
<sequence length="639" mass="69713">MASKRSLVSRNGHLRLLTGSRAPALSSICPFCSHSPAPRATKIRSRLSPKSQRWQSTSATAVRAASSNARFELEQTLLQLQTKIPDLVDLSRLQLALQGLRQSPGQEAIRVAVLGIANGSEGRDAARKVLKALIVDPLVDEQEWERRLDEHDTSKPLIIRVGPSRGNVTRLELSNDNLPDVLEVSSAELNGLNLELLLMEAELPVNGSGLTTVQSLEEAVLVPKIDVEAADKHTTPLNAPVHQAILVADGLTGAVGIAGLPILDSCDAITAAVDLKGLSKEQLGANFTVIDTALAEEAVRLFRQGPQNAMKYEHNWSASNLNVLVAWLKAGLKAADDEATKPAVRRLIASVLQSALSAIEAESTSRKVSRELSASMASPEMRAMNERLAKWAQLAHAELQEQLDLAFNGRRWQKLGWWKLFWRVDDVAMLTNEILSQRFLPTSEQELIYLTGRIAQLLGEAGQYPQPTSSRESASESLTTGSSNYEPIIPTTPRSRLPKWPGHIAFTRRYIQNETVPALQSLAQQLVVQSLATSSVTSCLAALLYVSSFSSTIFEAGAVAALGIVYSLGRMQKKWETAREFWEGEVREEGRKAIRGAEESAAEVLDGVQQNKLSAQRIKELEHAGELVAQAEDALARLK</sequence>
<proteinExistence type="predicted"/>
<dbReference type="OrthoDB" id="5319015at2759"/>
<evidence type="ECO:0000256" key="1">
    <source>
        <dbReference type="SAM" id="MobiDB-lite"/>
    </source>
</evidence>
<dbReference type="AlphaFoldDB" id="A0A2K0T8R6"/>